<keyword evidence="3" id="KW-1185">Reference proteome</keyword>
<evidence type="ECO:0000256" key="1">
    <source>
        <dbReference type="SAM" id="MobiDB-lite"/>
    </source>
</evidence>
<protein>
    <submittedName>
        <fullName evidence="2">Uncharacterized protein</fullName>
    </submittedName>
</protein>
<dbReference type="AlphaFoldDB" id="A0AAN6P156"/>
<gene>
    <name evidence="2" type="ORF">QBC32DRAFT_335133</name>
</gene>
<evidence type="ECO:0000313" key="2">
    <source>
        <dbReference type="EMBL" id="KAK3954823.1"/>
    </source>
</evidence>
<name>A0AAN6P156_9PEZI</name>
<reference evidence="2" key="2">
    <citation type="submission" date="2023-06" db="EMBL/GenBank/DDBJ databases">
        <authorList>
            <consortium name="Lawrence Berkeley National Laboratory"/>
            <person name="Mondo S.J."/>
            <person name="Hensen N."/>
            <person name="Bonometti L."/>
            <person name="Westerberg I."/>
            <person name="Brannstrom I.O."/>
            <person name="Guillou S."/>
            <person name="Cros-Aarteil S."/>
            <person name="Calhoun S."/>
            <person name="Haridas S."/>
            <person name="Kuo A."/>
            <person name="Pangilinan J."/>
            <person name="Riley R."/>
            <person name="Labutti K."/>
            <person name="Andreopoulos B."/>
            <person name="Lipzen A."/>
            <person name="Chen C."/>
            <person name="Yanf M."/>
            <person name="Daum C."/>
            <person name="Ng V."/>
            <person name="Clum A."/>
            <person name="Steindorff A."/>
            <person name="Ohm R."/>
            <person name="Martin F."/>
            <person name="Silar P."/>
            <person name="Natvig D."/>
            <person name="Lalanne C."/>
            <person name="Gautier V."/>
            <person name="Ament-Velasquez S.L."/>
            <person name="Kruys A."/>
            <person name="Hutchinson M.I."/>
            <person name="Powell A.J."/>
            <person name="Barry K."/>
            <person name="Miller A.N."/>
            <person name="Grigoriev I.V."/>
            <person name="Debuchy R."/>
            <person name="Gladieux P."/>
            <person name="Thoren M.H."/>
            <person name="Johannesson H."/>
        </authorList>
    </citation>
    <scope>NUCLEOTIDE SEQUENCE</scope>
    <source>
        <strain evidence="2">CBS 626.80</strain>
    </source>
</reference>
<evidence type="ECO:0000313" key="3">
    <source>
        <dbReference type="Proteomes" id="UP001303222"/>
    </source>
</evidence>
<dbReference type="Proteomes" id="UP001303222">
    <property type="component" value="Unassembled WGS sequence"/>
</dbReference>
<dbReference type="EMBL" id="MU859084">
    <property type="protein sequence ID" value="KAK3954823.1"/>
    <property type="molecule type" value="Genomic_DNA"/>
</dbReference>
<feature type="compositionally biased region" description="Polar residues" evidence="1">
    <location>
        <begin position="78"/>
        <end position="102"/>
    </location>
</feature>
<organism evidence="2 3">
    <name type="scientific">Pseudoneurospora amorphoporcata</name>
    <dbReference type="NCBI Taxonomy" id="241081"/>
    <lineage>
        <taxon>Eukaryota</taxon>
        <taxon>Fungi</taxon>
        <taxon>Dikarya</taxon>
        <taxon>Ascomycota</taxon>
        <taxon>Pezizomycotina</taxon>
        <taxon>Sordariomycetes</taxon>
        <taxon>Sordariomycetidae</taxon>
        <taxon>Sordariales</taxon>
        <taxon>Sordariaceae</taxon>
        <taxon>Pseudoneurospora</taxon>
    </lineage>
</organism>
<comment type="caution">
    <text evidence="2">The sequence shown here is derived from an EMBL/GenBank/DDBJ whole genome shotgun (WGS) entry which is preliminary data.</text>
</comment>
<feature type="region of interest" description="Disordered" evidence="1">
    <location>
        <begin position="34"/>
        <end position="106"/>
    </location>
</feature>
<accession>A0AAN6P156</accession>
<proteinExistence type="predicted"/>
<reference evidence="2" key="1">
    <citation type="journal article" date="2023" name="Mol. Phylogenet. Evol.">
        <title>Genome-scale phylogeny and comparative genomics of the fungal order Sordariales.</title>
        <authorList>
            <person name="Hensen N."/>
            <person name="Bonometti L."/>
            <person name="Westerberg I."/>
            <person name="Brannstrom I.O."/>
            <person name="Guillou S."/>
            <person name="Cros-Aarteil S."/>
            <person name="Calhoun S."/>
            <person name="Haridas S."/>
            <person name="Kuo A."/>
            <person name="Mondo S."/>
            <person name="Pangilinan J."/>
            <person name="Riley R."/>
            <person name="LaButti K."/>
            <person name="Andreopoulos B."/>
            <person name="Lipzen A."/>
            <person name="Chen C."/>
            <person name="Yan M."/>
            <person name="Daum C."/>
            <person name="Ng V."/>
            <person name="Clum A."/>
            <person name="Steindorff A."/>
            <person name="Ohm R.A."/>
            <person name="Martin F."/>
            <person name="Silar P."/>
            <person name="Natvig D.O."/>
            <person name="Lalanne C."/>
            <person name="Gautier V."/>
            <person name="Ament-Velasquez S.L."/>
            <person name="Kruys A."/>
            <person name="Hutchinson M.I."/>
            <person name="Powell A.J."/>
            <person name="Barry K."/>
            <person name="Miller A.N."/>
            <person name="Grigoriev I.V."/>
            <person name="Debuchy R."/>
            <person name="Gladieux P."/>
            <person name="Hiltunen Thoren M."/>
            <person name="Johannesson H."/>
        </authorList>
    </citation>
    <scope>NUCLEOTIDE SEQUENCE</scope>
    <source>
        <strain evidence="2">CBS 626.80</strain>
    </source>
</reference>
<sequence length="216" mass="23553">MFTSLQHQGSDSSATPNISAVAIDDLEITDEHIRGASSESASLRGTHTAYHPERDEENNRLSQTSDSLNTAGREPPSLSITSSMSPNASATEGTPMNNLSESTARAARTTTYVTESQAWYSRLRPVESNNGIDTIHRLQEVAARLAPISASLEGLSPQRDDTRTGASVLYPIRIRESMDMLVGETSEDDGVEDISVEEGGWVTFLDTQPWDNIRQQ</sequence>
<feature type="compositionally biased region" description="Polar residues" evidence="1">
    <location>
        <begin position="60"/>
        <end position="70"/>
    </location>
</feature>
<feature type="compositionally biased region" description="Basic and acidic residues" evidence="1">
    <location>
        <begin position="50"/>
        <end position="59"/>
    </location>
</feature>